<keyword evidence="2" id="KW-1185">Reference proteome</keyword>
<evidence type="ECO:0000313" key="1">
    <source>
        <dbReference type="EMBL" id="MFC4161087.1"/>
    </source>
</evidence>
<dbReference type="RefSeq" id="WP_378166627.1">
    <property type="nucleotide sequence ID" value="NZ_JBHSBU010000001.1"/>
</dbReference>
<comment type="caution">
    <text evidence="1">The sequence shown here is derived from an EMBL/GenBank/DDBJ whole genome shotgun (WGS) entry which is preliminary data.</text>
</comment>
<dbReference type="Proteomes" id="UP001595791">
    <property type="component" value="Unassembled WGS sequence"/>
</dbReference>
<organism evidence="1 2">
    <name type="scientific">Chitinimonas lacunae</name>
    <dbReference type="NCBI Taxonomy" id="1963018"/>
    <lineage>
        <taxon>Bacteria</taxon>
        <taxon>Pseudomonadati</taxon>
        <taxon>Pseudomonadota</taxon>
        <taxon>Betaproteobacteria</taxon>
        <taxon>Neisseriales</taxon>
        <taxon>Chitinibacteraceae</taxon>
        <taxon>Chitinimonas</taxon>
    </lineage>
</organism>
<protein>
    <submittedName>
        <fullName evidence="1">Uncharacterized protein</fullName>
    </submittedName>
</protein>
<dbReference type="EMBL" id="JBHSBU010000001">
    <property type="protein sequence ID" value="MFC4161087.1"/>
    <property type="molecule type" value="Genomic_DNA"/>
</dbReference>
<evidence type="ECO:0000313" key="2">
    <source>
        <dbReference type="Proteomes" id="UP001595791"/>
    </source>
</evidence>
<reference evidence="2" key="1">
    <citation type="journal article" date="2019" name="Int. J. Syst. Evol. Microbiol.">
        <title>The Global Catalogue of Microorganisms (GCM) 10K type strain sequencing project: providing services to taxonomists for standard genome sequencing and annotation.</title>
        <authorList>
            <consortium name="The Broad Institute Genomics Platform"/>
            <consortium name="The Broad Institute Genome Sequencing Center for Infectious Disease"/>
            <person name="Wu L."/>
            <person name="Ma J."/>
        </authorList>
    </citation>
    <scope>NUCLEOTIDE SEQUENCE [LARGE SCALE GENOMIC DNA]</scope>
    <source>
        <strain evidence="2">LMG 29894</strain>
    </source>
</reference>
<sequence>MLSLFGKISANYFLINSAILDVNKLYMKFLYQGGYTLSASLHFVPHPLHPPVQRGFPALVGSGWQSRSTLTVRRVEAAGRAGDFWQLLLAKVAAGAGNG</sequence>
<name>A0ABV8MS54_9NEIS</name>
<gene>
    <name evidence="1" type="ORF">ACFOW7_17255</name>
</gene>
<accession>A0ABV8MS54</accession>
<proteinExistence type="predicted"/>